<feature type="compositionally biased region" description="Polar residues" evidence="1">
    <location>
        <begin position="371"/>
        <end position="380"/>
    </location>
</feature>
<feature type="compositionally biased region" description="Basic and acidic residues" evidence="1">
    <location>
        <begin position="2000"/>
        <end position="2014"/>
    </location>
</feature>
<feature type="compositionally biased region" description="Basic and acidic residues" evidence="1">
    <location>
        <begin position="1538"/>
        <end position="1551"/>
    </location>
</feature>
<evidence type="ECO:0000259" key="3">
    <source>
        <dbReference type="Pfam" id="PF25547"/>
    </source>
</evidence>
<protein>
    <submittedName>
        <fullName evidence="4">Uncharacterized protein</fullName>
    </submittedName>
</protein>
<feature type="compositionally biased region" description="Basic and acidic residues" evidence="1">
    <location>
        <begin position="860"/>
        <end position="879"/>
    </location>
</feature>
<feature type="compositionally biased region" description="Low complexity" evidence="1">
    <location>
        <begin position="439"/>
        <end position="453"/>
    </location>
</feature>
<feature type="compositionally biased region" description="Low complexity" evidence="1">
    <location>
        <begin position="484"/>
        <end position="501"/>
    </location>
</feature>
<dbReference type="Pfam" id="PF15644">
    <property type="entry name" value="Gln_amidase"/>
    <property type="match status" value="1"/>
</dbReference>
<evidence type="ECO:0000313" key="5">
    <source>
        <dbReference type="Proteomes" id="UP000241647"/>
    </source>
</evidence>
<feature type="compositionally biased region" description="Polar residues" evidence="1">
    <location>
        <begin position="629"/>
        <end position="638"/>
    </location>
</feature>
<organism evidence="4 5">
    <name type="scientific">Nocardia nova</name>
    <dbReference type="NCBI Taxonomy" id="37330"/>
    <lineage>
        <taxon>Bacteria</taxon>
        <taxon>Bacillati</taxon>
        <taxon>Actinomycetota</taxon>
        <taxon>Actinomycetes</taxon>
        <taxon>Mycobacteriales</taxon>
        <taxon>Nocardiaceae</taxon>
        <taxon>Nocardia</taxon>
    </lineage>
</organism>
<feature type="region of interest" description="Disordered" evidence="1">
    <location>
        <begin position="1689"/>
        <end position="1711"/>
    </location>
</feature>
<gene>
    <name evidence="4" type="ORF">C8259_18975</name>
</gene>
<feature type="domain" description="Outer membrane channel protein CpnT-like N-terminal" evidence="3">
    <location>
        <begin position="2"/>
        <end position="118"/>
    </location>
</feature>
<dbReference type="SUPFAM" id="SSF56399">
    <property type="entry name" value="ADP-ribosylation"/>
    <property type="match status" value="1"/>
</dbReference>
<feature type="compositionally biased region" description="Basic and acidic residues" evidence="1">
    <location>
        <begin position="1293"/>
        <end position="1310"/>
    </location>
</feature>
<reference evidence="4 5" key="1">
    <citation type="submission" date="2018-02" db="EMBL/GenBank/DDBJ databases">
        <title>8 Nocardia nova and 1 Nocardia cyriacigeorgica strain used for evolution to TMP-SMX.</title>
        <authorList>
            <person name="Mehta H."/>
            <person name="Weng J."/>
            <person name="Shamoo Y."/>
        </authorList>
    </citation>
    <scope>NUCLEOTIDE SEQUENCE [LARGE SCALE GENOMIC DNA]</scope>
    <source>
        <strain evidence="4 5">ATCC 33727</strain>
    </source>
</reference>
<feature type="compositionally biased region" description="Basic and acidic residues" evidence="1">
    <location>
        <begin position="2034"/>
        <end position="2047"/>
    </location>
</feature>
<feature type="compositionally biased region" description="Basic and acidic residues" evidence="1">
    <location>
        <begin position="656"/>
        <end position="674"/>
    </location>
</feature>
<name>A0A2T2Z1U5_9NOCA</name>
<dbReference type="Pfam" id="PF25547">
    <property type="entry name" value="WXG100_2"/>
    <property type="match status" value="1"/>
</dbReference>
<feature type="compositionally biased region" description="Polar residues" evidence="1">
    <location>
        <begin position="549"/>
        <end position="569"/>
    </location>
</feature>
<feature type="compositionally biased region" description="Low complexity" evidence="1">
    <location>
        <begin position="402"/>
        <end position="432"/>
    </location>
</feature>
<dbReference type="Gene3D" id="3.90.176.10">
    <property type="entry name" value="Toxin ADP-ribosyltransferase, Chain A, domain 1"/>
    <property type="match status" value="1"/>
</dbReference>
<feature type="compositionally biased region" description="Basic and acidic residues" evidence="1">
    <location>
        <begin position="894"/>
        <end position="966"/>
    </location>
</feature>
<feature type="compositionally biased region" description="Polar residues" evidence="1">
    <location>
        <begin position="1452"/>
        <end position="1472"/>
    </location>
</feature>
<feature type="compositionally biased region" description="Low complexity" evidence="1">
    <location>
        <begin position="509"/>
        <end position="519"/>
    </location>
</feature>
<feature type="compositionally biased region" description="Basic and acidic residues" evidence="1">
    <location>
        <begin position="1972"/>
        <end position="1988"/>
    </location>
</feature>
<feature type="region of interest" description="Disordered" evidence="1">
    <location>
        <begin position="1271"/>
        <end position="1339"/>
    </location>
</feature>
<feature type="region of interest" description="Disordered" evidence="1">
    <location>
        <begin position="1351"/>
        <end position="1564"/>
    </location>
</feature>
<evidence type="ECO:0000256" key="1">
    <source>
        <dbReference type="SAM" id="MobiDB-lite"/>
    </source>
</evidence>
<feature type="compositionally biased region" description="Basic and acidic residues" evidence="1">
    <location>
        <begin position="2097"/>
        <end position="2179"/>
    </location>
</feature>
<accession>A0A2T2Z1U5</accession>
<dbReference type="Proteomes" id="UP000241647">
    <property type="component" value="Unassembled WGS sequence"/>
</dbReference>
<dbReference type="PROSITE" id="PS51996">
    <property type="entry name" value="TR_MART"/>
    <property type="match status" value="1"/>
</dbReference>
<feature type="region of interest" description="Disordered" evidence="1">
    <location>
        <begin position="831"/>
        <end position="1048"/>
    </location>
</feature>
<sequence length="2429" mass="258759">MRRAAGHWSDMAKALEELKQPADLAMVGALDAIDGKAHSAMSSYWQNISGGDGGELQRLIDTCNSFAEQLEHGATDIEHTKLTIYISAMVMVAMTAWSWVPGAGQVGEVAAAAAVKVTIRAAVEKLLTEIATKGAAFVARRLAMRVGTKVATQAVIGAGIGAGTDAAAQGIQLAAGHRQDGFDLAGFFRATGAGAVAGGVTGPMSEGIGGNLAGRLAGGAEPGLVAGLVGKNVAEVPANVVGNAAAQLATNPDHSIDPGTLLEGAGGGLANKPGAHNAPHGDPATSPHTEPTPDKPAAGSSDHPSPADLPPRPSSSEVGTPFAADGTHPSGTHPDPGTVQAEAPPAPPQGNGTDHAATVAAGHETPVAAQPDSNGASQAGDSKPPTEVRSNAGPQPSPEPGSTNQPAPAQAATPSPDRSAPPSQPQAPNAGPLGDRQMPAARPAPDGAARPDAQTPATDRGAPQRVPESSRSLIADAPGHRTTEPPAAGATPRPEATPARPGHTDTPARPDAAVRAVPDSSHRPPVAPERPSGTPVRPESPHTPARPAHQSSPRNPGELQRTSDSTQRTDAPAPHDPGREAAARSPEPGGAHPDSRGGDHAPGDVPRQDVSNRQDHQSNGSSDRADSIGTRSDSAQQPQPVPVGVATPLHTPTAERPVDPRDANSIDHPTRDGIPDVSPDAYSGGVIRPRDDFAAFEWADDAYERFRGDDSDIHHMARVLADHPREDGSHFSAEDIQQIKNHLFREEHPIRDYDGEIVHRRYDADPDIAEAWIRVRSGRPDPADLVLLEHELAESNYYRDHPGALYQDAHAHANIDHNWAEVAAGRSGERYDTFWGPHDGTADLLQPNQGRPGRGGVPVRGDERSPGSHPDDRQGEQHPPHGPTGGRDLPVGRGPDHAPGETREAVAPERSNRVLRDGEDDRDQTGVDGPVRDLPEDSGNRDRGDLPVREQRDGTEPRAGDREARPGRQSGGRNDRLAGDESSRTHSGAEGERPELAGRGRDSSLSGGDDEPRKLDGPADRPPDIAGLRDLFRSNADSGNNRAERPGSTWDLVYEEAFEAQPLPNLTPDGKLPVEGKPFHANPHFRDETAAERHAVANPRVMEDVRAIRGRGIDNPEIHRLTDPELGVIRSYQKMAVCERLNLATREGSARALRDSDTEIRALVSALNKLPDYRGSVRRGISIDDPAKLAMFLEAYGVGKTPTDHGFASSDKNASAGGNIELIIESRHGKDISWASSQQNEVVFPPGHRFSVESRVFDRENNKYIIRLTDLGRSSDGDQPRRNGAHSAGNSRTDLEGRERIPGGSRRDGSRSGLAGGNGRQRGLGSHRGSEEDLAGVGRFGTEADRAGARRAAEVDSYSTAAQENSFGRTGSTRGGGLPRSVSDFGAPHQDHAQGGFRAPESDIPYSEHARADLRAPRSNLPRSDHARAGWPAPDSNTPGRLDAPGGPQRPPTTSEPIQAHSVTPRTPTESHPSAPRPDPAPRPRESDLASPHRPGPTRAVKPSHSDTAPSSRPSESARSDGPGVGRQPPRSESSAPQRDRAVGRTDRQGERPFSVRRSADDSGRPISSLVVRVHLDQGPGVSNQHMRDVAQAAWAAAAEITGPHQRLPWGDRPRLHVEFVADPALADLHAAVAHSGGTEHGIWPTGASPEALAGRLREHLGLPADHDGQVSLNASDLQRLSDRIADTNTDAPLRGLPETRELGPGKLAPLEDPSYQEYVRNALREGDRFATWFDPRTHEAANYVNDGGPEVPGRRNSCGDNIMAGLSCFYGDPQISHPRHPDLLPDGSVDHCSPEQGVIDRISDWLDADWQTFGHRDTISGFGELHDLIDSLGPGSSAAVAVGFHARDPRTGLPQYHADGSPVIESGHGVIVVYPRDAEGPVWWDPLMRQASDRPFPNLVADAASLHAIPLTQDARPYVPQSDSHSRGSGTVPGRRAGHEPEVPDVPVRTGLGDLPDPVRTGDRSGPAYRPVEDGARRPDRSDHRTPEPAGRNGGPDVHGSDPRRYPDARRADLPPANSPAPQPHSGQPGHSRVPDPTRIDNRAAADRGLPAGDRQGHPDAPAARNHEHDGGGVDRPSPTHGRDLAQPGDHSVLGGDRDVAPFGGDRDVAPPARDRDFAPLGGDRESAPGNRHGVDGREERPGPDNHHESQRPDSESAKPADDQGDPPDRSTEPKPSLRDLFPPDGLPVDRERVLQLLRQAVDGEYGGLRFRVESVSPEATPMVVETGIYDTHGNRVGHANRTYSIQDGHITAMHSSFNIQPGLRGRGCATEFNKAMFDWYAQSGGAEVRLTASSSVGCYAWASAGFDFASQPGAVQHIRPNLHREIRRMREDLAQLEQEQMQRPDTERERKIAELADLIKEANGIAKRFYEGSPDFPKPEEIARLGKPANLLPGESRNLTWPGKRVFTEPKGAVSWQGVKIIEEEQR</sequence>
<dbReference type="InterPro" id="IPR028908">
    <property type="entry name" value="Tox-PL_dom"/>
</dbReference>
<evidence type="ECO:0000313" key="4">
    <source>
        <dbReference type="EMBL" id="PSR61723.1"/>
    </source>
</evidence>
<feature type="compositionally biased region" description="Basic and acidic residues" evidence="1">
    <location>
        <begin position="593"/>
        <end position="616"/>
    </location>
</feature>
<feature type="compositionally biased region" description="Basic and acidic residues" evidence="1">
    <location>
        <begin position="973"/>
        <end position="1002"/>
    </location>
</feature>
<comment type="caution">
    <text evidence="4">The sequence shown here is derived from an EMBL/GenBank/DDBJ whole genome shotgun (WGS) entry which is preliminary data.</text>
</comment>
<proteinExistence type="predicted"/>
<feature type="compositionally biased region" description="Basic and acidic residues" evidence="1">
    <location>
        <begin position="1010"/>
        <end position="1023"/>
    </location>
</feature>
<feature type="region of interest" description="Disordered" evidence="1">
    <location>
        <begin position="1915"/>
        <end position="2189"/>
    </location>
</feature>
<feature type="region of interest" description="Disordered" evidence="1">
    <location>
        <begin position="251"/>
        <end position="686"/>
    </location>
</feature>
<dbReference type="EMBL" id="PYHS01000009">
    <property type="protein sequence ID" value="PSR61723.1"/>
    <property type="molecule type" value="Genomic_DNA"/>
</dbReference>
<feature type="domain" description="Tox-PL" evidence="2">
    <location>
        <begin position="1759"/>
        <end position="1889"/>
    </location>
</feature>
<evidence type="ECO:0000259" key="2">
    <source>
        <dbReference type="Pfam" id="PF15644"/>
    </source>
</evidence>
<dbReference type="InterPro" id="IPR057746">
    <property type="entry name" value="CpnT-like_N"/>
</dbReference>
<feature type="compositionally biased region" description="Basic and acidic residues" evidence="1">
    <location>
        <begin position="1406"/>
        <end position="1416"/>
    </location>
</feature>